<sequence>MELKGREVKTARWRMNEYLFNDQRIVNKAIETIEEYFRWNLNGETSIEMVWDAGKAVMRGFLIQKNTQLRKEKEKKKEQILIQIMENERKLTVNPSEESLKQNLKILQAKFATIINQEIEWKIKRMNQKNFESANKIGKYLAWQLRERKKLNTISKIKEGDMIMEEPKEIKRIFQRYYKDLYKRGEETEQEIDQFLQKHHLEQIVEDERAALDEIITQEEIKKAIKKMKAEKAPGPDGLPAKYYKTLINQISPVLGEVMNNILREGKIPNTWKEAYVILIPKKEVDTMEVKNYRPISLLNNDYKLFADIMAERLKKVLINKIHGDQTGFLPGRQSRDNVRNLIDIIEYLDMKIDRKAALVFIDAEKAFDNVSWNFLKKALERMGIGEKFRRGIEAIYKEQKAKLVINNNTTEYFNIYKGTRQGCPCPPYYLL</sequence>
<evidence type="ECO:0000259" key="1">
    <source>
        <dbReference type="PROSITE" id="PS50878"/>
    </source>
</evidence>
<name>A0AA35JL89_9SAUR</name>
<organism evidence="2 3">
    <name type="scientific">Podarcis lilfordi</name>
    <name type="common">Lilford's wall lizard</name>
    <dbReference type="NCBI Taxonomy" id="74358"/>
    <lineage>
        <taxon>Eukaryota</taxon>
        <taxon>Metazoa</taxon>
        <taxon>Chordata</taxon>
        <taxon>Craniata</taxon>
        <taxon>Vertebrata</taxon>
        <taxon>Euteleostomi</taxon>
        <taxon>Lepidosauria</taxon>
        <taxon>Squamata</taxon>
        <taxon>Bifurcata</taxon>
        <taxon>Unidentata</taxon>
        <taxon>Episquamata</taxon>
        <taxon>Laterata</taxon>
        <taxon>Lacertibaenia</taxon>
        <taxon>Lacertidae</taxon>
        <taxon>Podarcis</taxon>
    </lineage>
</organism>
<keyword evidence="3" id="KW-1185">Reference proteome</keyword>
<dbReference type="EMBL" id="OX395126">
    <property type="protein sequence ID" value="CAI5762062.1"/>
    <property type="molecule type" value="Genomic_DNA"/>
</dbReference>
<dbReference type="PROSITE" id="PS50878">
    <property type="entry name" value="RT_POL"/>
    <property type="match status" value="1"/>
</dbReference>
<proteinExistence type="predicted"/>
<accession>A0AA35JL89</accession>
<dbReference type="CDD" id="cd01650">
    <property type="entry name" value="RT_nLTR_like"/>
    <property type="match status" value="1"/>
</dbReference>
<feature type="domain" description="Reverse transcriptase" evidence="1">
    <location>
        <begin position="261"/>
        <end position="432"/>
    </location>
</feature>
<protein>
    <recommendedName>
        <fullName evidence="1">Reverse transcriptase domain-containing protein</fullName>
    </recommendedName>
</protein>
<gene>
    <name evidence="2" type="ORF">PODLI_1B025744</name>
</gene>
<dbReference type="AlphaFoldDB" id="A0AA35JL89"/>
<dbReference type="PANTHER" id="PTHR31635">
    <property type="entry name" value="REVERSE TRANSCRIPTASE DOMAIN-CONTAINING PROTEIN-RELATED"/>
    <property type="match status" value="1"/>
</dbReference>
<dbReference type="Pfam" id="PF00078">
    <property type="entry name" value="RVT_1"/>
    <property type="match status" value="1"/>
</dbReference>
<dbReference type="Proteomes" id="UP001178461">
    <property type="component" value="Chromosome 1"/>
</dbReference>
<evidence type="ECO:0000313" key="3">
    <source>
        <dbReference type="Proteomes" id="UP001178461"/>
    </source>
</evidence>
<dbReference type="InterPro" id="IPR000477">
    <property type="entry name" value="RT_dom"/>
</dbReference>
<evidence type="ECO:0000313" key="2">
    <source>
        <dbReference type="EMBL" id="CAI5762062.1"/>
    </source>
</evidence>
<dbReference type="PANTHER" id="PTHR31635:SF196">
    <property type="entry name" value="REVERSE TRANSCRIPTASE DOMAIN-CONTAINING PROTEIN-RELATED"/>
    <property type="match status" value="1"/>
</dbReference>
<reference evidence="2" key="1">
    <citation type="submission" date="2022-12" db="EMBL/GenBank/DDBJ databases">
        <authorList>
            <person name="Alioto T."/>
            <person name="Alioto T."/>
            <person name="Gomez Garrido J."/>
        </authorList>
    </citation>
    <scope>NUCLEOTIDE SEQUENCE</scope>
</reference>